<dbReference type="Gene3D" id="3.90.79.10">
    <property type="entry name" value="Nucleoside Triphosphate Pyrophosphohydrolase"/>
    <property type="match status" value="1"/>
</dbReference>
<dbReference type="RefSeq" id="WP_367625917.1">
    <property type="nucleotide sequence ID" value="NZ_JBFNQD010000012.1"/>
</dbReference>
<dbReference type="InterPro" id="IPR011213">
    <property type="entry name" value="NMN_biosyn"/>
</dbReference>
<dbReference type="CDD" id="cd18873">
    <property type="entry name" value="NUDIX_NadM_like"/>
    <property type="match status" value="1"/>
</dbReference>
<dbReference type="InterPro" id="IPR036388">
    <property type="entry name" value="WH-like_DNA-bd_sf"/>
</dbReference>
<accession>A0ABV3PU06</accession>
<dbReference type="SUPFAM" id="SSF55811">
    <property type="entry name" value="Nudix"/>
    <property type="match status" value="1"/>
</dbReference>
<sequence length="305" mass="33565">MPPETGNLVTADLIAVLVAVTAGRPRVMTVREGRGLPSGPFEAGHRSLQTGLRAWVEGQTGHPLGYVEQLYTFADKDRDAEGLQRAISISYLGLTRENAAGSEETGWRDWYEFFPWEDHRSGLPAFFQAGIVAPLSAWAGGGETAGLREIRSQRVAITFGLAGFAWNEELVLQRYELLYEAGLVPEATAGDAQAVPGRPMLADHRRILATGIARLRAKIKYRPVVFELLPATFTLLQLQRSVEALAGRLVHKQNFRRLIEQQELVEETGEIAAETLGRPAKLFRFRQAVLAERVAAGTKLPLARG</sequence>
<keyword evidence="3" id="KW-1185">Reference proteome</keyword>
<evidence type="ECO:0000313" key="3">
    <source>
        <dbReference type="Proteomes" id="UP001555786"/>
    </source>
</evidence>
<comment type="caution">
    <text evidence="2">The sequence shown here is derived from an EMBL/GenBank/DDBJ whole genome shotgun (WGS) entry which is preliminary data.</text>
</comment>
<evidence type="ECO:0000313" key="2">
    <source>
        <dbReference type="EMBL" id="MEW9309120.1"/>
    </source>
</evidence>
<dbReference type="SUPFAM" id="SSF46785">
    <property type="entry name" value="Winged helix' DNA-binding domain"/>
    <property type="match status" value="1"/>
</dbReference>
<protein>
    <recommendedName>
        <fullName evidence="1">NrtR DNA-binding winged helix domain-containing protein</fullName>
    </recommendedName>
</protein>
<name>A0ABV3PU06_9HYPH</name>
<dbReference type="Proteomes" id="UP001555786">
    <property type="component" value="Unassembled WGS sequence"/>
</dbReference>
<dbReference type="InterPro" id="IPR015797">
    <property type="entry name" value="NUDIX_hydrolase-like_dom_sf"/>
</dbReference>
<dbReference type="Gene3D" id="1.10.10.10">
    <property type="entry name" value="Winged helix-like DNA-binding domain superfamily/Winged helix DNA-binding domain"/>
    <property type="match status" value="1"/>
</dbReference>
<dbReference type="InterPro" id="IPR036390">
    <property type="entry name" value="WH_DNA-bd_sf"/>
</dbReference>
<organism evidence="2 3">
    <name type="scientific">Labrys neptuniae</name>
    <dbReference type="NCBI Taxonomy" id="376174"/>
    <lineage>
        <taxon>Bacteria</taxon>
        <taxon>Pseudomonadati</taxon>
        <taxon>Pseudomonadota</taxon>
        <taxon>Alphaproteobacteria</taxon>
        <taxon>Hyphomicrobiales</taxon>
        <taxon>Xanthobacteraceae</taxon>
        <taxon>Labrys</taxon>
    </lineage>
</organism>
<dbReference type="InterPro" id="IPR054105">
    <property type="entry name" value="WHD_NrtR"/>
</dbReference>
<proteinExistence type="predicted"/>
<dbReference type="Pfam" id="PF21906">
    <property type="entry name" value="WHD_NrtR"/>
    <property type="match status" value="1"/>
</dbReference>
<reference evidence="2 3" key="1">
    <citation type="submission" date="2024-07" db="EMBL/GenBank/DDBJ databases">
        <title>Description of Labrys sedimenti sp. nov., isolated from a diclofenac-degrading enrichment culture.</title>
        <authorList>
            <person name="Tancsics A."/>
            <person name="Csepanyi A."/>
        </authorList>
    </citation>
    <scope>NUCLEOTIDE SEQUENCE [LARGE SCALE GENOMIC DNA]</scope>
    <source>
        <strain evidence="2 3">LMG 23578</strain>
    </source>
</reference>
<dbReference type="EMBL" id="JBFNQD010000012">
    <property type="protein sequence ID" value="MEW9309120.1"/>
    <property type="molecule type" value="Genomic_DNA"/>
</dbReference>
<feature type="domain" description="NrtR DNA-binding winged helix" evidence="1">
    <location>
        <begin position="225"/>
        <end position="285"/>
    </location>
</feature>
<dbReference type="PIRSF" id="PIRSF019423">
    <property type="entry name" value="NMN_biosyn"/>
    <property type="match status" value="1"/>
</dbReference>
<gene>
    <name evidence="2" type="ORF">ABXS05_26460</name>
</gene>
<evidence type="ECO:0000259" key="1">
    <source>
        <dbReference type="Pfam" id="PF21906"/>
    </source>
</evidence>